<dbReference type="Proteomes" id="UP000003009">
    <property type="component" value="Unassembled WGS sequence"/>
</dbReference>
<dbReference type="RefSeq" id="WP_003793973.1">
    <property type="nucleotide sequence ID" value="NZ_GG665871.1"/>
</dbReference>
<dbReference type="HOGENOM" id="CLU_1459490_0_0_4"/>
<dbReference type="STRING" id="629741.GCWU000324_00523"/>
<evidence type="ECO:0000313" key="3">
    <source>
        <dbReference type="Proteomes" id="UP000003009"/>
    </source>
</evidence>
<comment type="caution">
    <text evidence="2">The sequence shown here is derived from an EMBL/GenBank/DDBJ whole genome shotgun (WGS) entry which is preliminary data.</text>
</comment>
<accession>C4GI32</accession>
<reference evidence="2" key="1">
    <citation type="submission" date="2009-04" db="EMBL/GenBank/DDBJ databases">
        <authorList>
            <person name="Weinstock G."/>
            <person name="Sodergren E."/>
            <person name="Clifton S."/>
            <person name="Fulton L."/>
            <person name="Fulton B."/>
            <person name="Courtney L."/>
            <person name="Fronick C."/>
            <person name="Harrison M."/>
            <person name="Strong C."/>
            <person name="Farmer C."/>
            <person name="Delahaunty K."/>
            <person name="Markovic C."/>
            <person name="Hall O."/>
            <person name="Minx P."/>
            <person name="Tomlinson C."/>
            <person name="Mitreva M."/>
            <person name="Nelson J."/>
            <person name="Hou S."/>
            <person name="Wollam A."/>
            <person name="Pepin K.H."/>
            <person name="Johnson M."/>
            <person name="Bhonagiri V."/>
            <person name="Nash W.E."/>
            <person name="Warren W."/>
            <person name="Chinwalla A."/>
            <person name="Mardis E.R."/>
            <person name="Wilson R.K."/>
        </authorList>
    </citation>
    <scope>NUCLEOTIDE SEQUENCE [LARGE SCALE GENOMIC DNA]</scope>
    <source>
        <strain evidence="2">ATCC 51147</strain>
    </source>
</reference>
<feature type="compositionally biased region" description="Polar residues" evidence="1">
    <location>
        <begin position="62"/>
        <end position="72"/>
    </location>
</feature>
<evidence type="ECO:0000313" key="2">
    <source>
        <dbReference type="EMBL" id="EEP68620.1"/>
    </source>
</evidence>
<evidence type="ECO:0000256" key="1">
    <source>
        <dbReference type="SAM" id="MobiDB-lite"/>
    </source>
</evidence>
<protein>
    <submittedName>
        <fullName evidence="2">Uncharacterized protein</fullName>
    </submittedName>
</protein>
<proteinExistence type="predicted"/>
<dbReference type="AlphaFoldDB" id="C4GI32"/>
<dbReference type="EMBL" id="ACJW02000002">
    <property type="protein sequence ID" value="EEP68620.1"/>
    <property type="molecule type" value="Genomic_DNA"/>
</dbReference>
<name>C4GI32_9NEIS</name>
<feature type="region of interest" description="Disordered" evidence="1">
    <location>
        <begin position="61"/>
        <end position="98"/>
    </location>
</feature>
<sequence>MNTCQITQNEQGTFDLYINGQFVRSYTRKADAKRGFSRLEKQAASGCDDVAASSRQAIADTAAQSAPASNTGGQNGAACETADKSSKAQKPTLHAHSTKTSQFVMVNGKLKEIPLRQGNATAAHIDTLTFTFTQDVLVEPDLPIDGQHPENIRQLAEKLSELMHTLMGFGIYHKKTASTATNTAF</sequence>
<organism evidence="2 3">
    <name type="scientific">Kingella oralis ATCC 51147</name>
    <dbReference type="NCBI Taxonomy" id="629741"/>
    <lineage>
        <taxon>Bacteria</taxon>
        <taxon>Pseudomonadati</taxon>
        <taxon>Pseudomonadota</taxon>
        <taxon>Betaproteobacteria</taxon>
        <taxon>Neisseriales</taxon>
        <taxon>Neisseriaceae</taxon>
        <taxon>Kingella</taxon>
    </lineage>
</organism>
<gene>
    <name evidence="2" type="ORF">GCWU000324_00523</name>
</gene>
<keyword evidence="3" id="KW-1185">Reference proteome</keyword>